<comment type="caution">
    <text evidence="2">The sequence shown here is derived from an EMBL/GenBank/DDBJ whole genome shotgun (WGS) entry which is preliminary data.</text>
</comment>
<feature type="region of interest" description="Disordered" evidence="1">
    <location>
        <begin position="1"/>
        <end position="32"/>
    </location>
</feature>
<dbReference type="AlphaFoldDB" id="A0A8T0V5G6"/>
<name>A0A8T0V5G6_PANVG</name>
<dbReference type="Proteomes" id="UP000823388">
    <property type="component" value="Chromosome 2N"/>
</dbReference>
<proteinExistence type="predicted"/>
<feature type="compositionally biased region" description="Low complexity" evidence="1">
    <location>
        <begin position="184"/>
        <end position="193"/>
    </location>
</feature>
<feature type="compositionally biased region" description="Low complexity" evidence="1">
    <location>
        <begin position="147"/>
        <end position="165"/>
    </location>
</feature>
<feature type="region of interest" description="Disordered" evidence="1">
    <location>
        <begin position="52"/>
        <end position="127"/>
    </location>
</feature>
<evidence type="ECO:0000313" key="3">
    <source>
        <dbReference type="Proteomes" id="UP000823388"/>
    </source>
</evidence>
<evidence type="ECO:0000256" key="1">
    <source>
        <dbReference type="SAM" id="MobiDB-lite"/>
    </source>
</evidence>
<feature type="compositionally biased region" description="Pro residues" evidence="1">
    <location>
        <begin position="258"/>
        <end position="268"/>
    </location>
</feature>
<protein>
    <submittedName>
        <fullName evidence="2">Uncharacterized protein</fullName>
    </submittedName>
</protein>
<gene>
    <name evidence="2" type="ORF">PVAP13_2NG051501</name>
</gene>
<dbReference type="EMBL" id="CM029040">
    <property type="protein sequence ID" value="KAG2631941.1"/>
    <property type="molecule type" value="Genomic_DNA"/>
</dbReference>
<organism evidence="2 3">
    <name type="scientific">Panicum virgatum</name>
    <name type="common">Blackwell switchgrass</name>
    <dbReference type="NCBI Taxonomy" id="38727"/>
    <lineage>
        <taxon>Eukaryota</taxon>
        <taxon>Viridiplantae</taxon>
        <taxon>Streptophyta</taxon>
        <taxon>Embryophyta</taxon>
        <taxon>Tracheophyta</taxon>
        <taxon>Spermatophyta</taxon>
        <taxon>Magnoliopsida</taxon>
        <taxon>Liliopsida</taxon>
        <taxon>Poales</taxon>
        <taxon>Poaceae</taxon>
        <taxon>PACMAD clade</taxon>
        <taxon>Panicoideae</taxon>
        <taxon>Panicodae</taxon>
        <taxon>Paniceae</taxon>
        <taxon>Panicinae</taxon>
        <taxon>Panicum</taxon>
        <taxon>Panicum sect. Hiantes</taxon>
    </lineage>
</organism>
<reference evidence="2" key="1">
    <citation type="submission" date="2020-05" db="EMBL/GenBank/DDBJ databases">
        <title>WGS assembly of Panicum virgatum.</title>
        <authorList>
            <person name="Lovell J.T."/>
            <person name="Jenkins J."/>
            <person name="Shu S."/>
            <person name="Juenger T.E."/>
            <person name="Schmutz J."/>
        </authorList>
    </citation>
    <scope>NUCLEOTIDE SEQUENCE</scope>
    <source>
        <strain evidence="2">AP13</strain>
    </source>
</reference>
<feature type="region of interest" description="Disordered" evidence="1">
    <location>
        <begin position="144"/>
        <end position="268"/>
    </location>
</feature>
<sequence>MSLSVHRRLGDAAAAAKGASTHRHHAPAAASVSASATSSYSLCYADTPRRWPYSSSPEGADPALPSPLWQPLPRSLPMRRRAGTSTSVPAPRTRRTTARMTWLPERTPRYRLAGGDGALSSPNPRGLTRENEYLRWLGSLRSRTEPRGAGASAPPSPTASSAARPLGSRPRNAPAASTPPHPAPTSARPSSPALQRVGPRRRPPRALGTAPPPLSALATASLGVGARRLPPRLTGTRSASLRPIAKLPTGAGSALPPLQKPTPDAPSMPTDLTPPPRFLAAFARITEVLCVFGPDRVGALPEIDLSTTYHIHGSLSLVQQLCSDSGLPELLSGTGLMAATSISPNGYTHRVSSVCSRLCACLATFVFIHCRPCMPSGESWIHCRHCTWCGWLVAVCYMLSVWIEGDPAAYGAYTRVWTAIKYLWQGFKWSGQRDPLLP</sequence>
<keyword evidence="3" id="KW-1185">Reference proteome</keyword>
<accession>A0A8T0V5G6</accession>
<evidence type="ECO:0000313" key="2">
    <source>
        <dbReference type="EMBL" id="KAG2631941.1"/>
    </source>
</evidence>